<evidence type="ECO:0000313" key="2">
    <source>
        <dbReference type="EMBL" id="UWZ38412.1"/>
    </source>
</evidence>
<dbReference type="SUPFAM" id="SSF53335">
    <property type="entry name" value="S-adenosyl-L-methionine-dependent methyltransferases"/>
    <property type="match status" value="1"/>
</dbReference>
<dbReference type="CDD" id="cd02440">
    <property type="entry name" value="AdoMet_MTases"/>
    <property type="match status" value="1"/>
</dbReference>
<dbReference type="Pfam" id="PF13649">
    <property type="entry name" value="Methyltransf_25"/>
    <property type="match status" value="1"/>
</dbReference>
<reference evidence="2" key="1">
    <citation type="submission" date="2021-04" db="EMBL/GenBank/DDBJ databases">
        <title>Biosynthetic gene clusters of Dactylosporangioum roseum.</title>
        <authorList>
            <person name="Hartkoorn R.C."/>
            <person name="Beaudoing E."/>
            <person name="Hot D."/>
            <person name="Moureu S."/>
        </authorList>
    </citation>
    <scope>NUCLEOTIDE SEQUENCE</scope>
    <source>
        <strain evidence="2">NRRL B-16295</strain>
    </source>
</reference>
<keyword evidence="2" id="KW-0489">Methyltransferase</keyword>
<organism evidence="2 3">
    <name type="scientific">Dactylosporangium roseum</name>
    <dbReference type="NCBI Taxonomy" id="47989"/>
    <lineage>
        <taxon>Bacteria</taxon>
        <taxon>Bacillati</taxon>
        <taxon>Actinomycetota</taxon>
        <taxon>Actinomycetes</taxon>
        <taxon>Micromonosporales</taxon>
        <taxon>Micromonosporaceae</taxon>
        <taxon>Dactylosporangium</taxon>
    </lineage>
</organism>
<proteinExistence type="predicted"/>
<dbReference type="Proteomes" id="UP001058271">
    <property type="component" value="Chromosome"/>
</dbReference>
<feature type="domain" description="Methyltransferase" evidence="1">
    <location>
        <begin position="45"/>
        <end position="138"/>
    </location>
</feature>
<evidence type="ECO:0000259" key="1">
    <source>
        <dbReference type="Pfam" id="PF13649"/>
    </source>
</evidence>
<keyword evidence="2" id="KW-0808">Transferase</keyword>
<dbReference type="InterPro" id="IPR029063">
    <property type="entry name" value="SAM-dependent_MTases_sf"/>
</dbReference>
<dbReference type="InterPro" id="IPR041698">
    <property type="entry name" value="Methyltransf_25"/>
</dbReference>
<protein>
    <submittedName>
        <fullName evidence="2">Class I SAM-dependent methyltransferase</fullName>
    </submittedName>
</protein>
<sequence length="248" mass="26988">MTASQQTRGGYGDAWAAVYDDLYAGRDDPDLVVRFVSRYADPATVCEFGIGTGRVALPLAAAGFEVHGIDNSAAMLDRLRAKPGAERIHAALGDITDPPVTGRFGCVLIAFSTLYLLTDQRLQRRCVEAAARLLEPTGALIVEGFIPDPTRWHDGYSLSVTRWEEAARSYSIGRIDPAAQVIETVRVNRQADSLDELPNRLRYVLPAELDLLAEHAGLTLVDRFANLAGAALGPNPTDHASVYRRREG</sequence>
<gene>
    <name evidence="2" type="ORF">Drose_09295</name>
</gene>
<evidence type="ECO:0000313" key="3">
    <source>
        <dbReference type="Proteomes" id="UP001058271"/>
    </source>
</evidence>
<dbReference type="Gene3D" id="3.40.50.150">
    <property type="entry name" value="Vaccinia Virus protein VP39"/>
    <property type="match status" value="1"/>
</dbReference>
<dbReference type="EMBL" id="CP073721">
    <property type="protein sequence ID" value="UWZ38412.1"/>
    <property type="molecule type" value="Genomic_DNA"/>
</dbReference>
<dbReference type="GO" id="GO:0032259">
    <property type="term" value="P:methylation"/>
    <property type="evidence" value="ECO:0007669"/>
    <property type="project" value="UniProtKB-KW"/>
</dbReference>
<dbReference type="RefSeq" id="WP_260727774.1">
    <property type="nucleotide sequence ID" value="NZ_BAAABS010000033.1"/>
</dbReference>
<accession>A0ABY5ZCA0</accession>
<name>A0ABY5ZCA0_9ACTN</name>
<dbReference type="GO" id="GO:0008168">
    <property type="term" value="F:methyltransferase activity"/>
    <property type="evidence" value="ECO:0007669"/>
    <property type="project" value="UniProtKB-KW"/>
</dbReference>
<keyword evidence="3" id="KW-1185">Reference proteome</keyword>